<dbReference type="EMBL" id="CP077683">
    <property type="protein sequence ID" value="QXE91794.1"/>
    <property type="molecule type" value="Genomic_DNA"/>
</dbReference>
<feature type="transmembrane region" description="Helical" evidence="1">
    <location>
        <begin position="9"/>
        <end position="28"/>
    </location>
</feature>
<evidence type="ECO:0000256" key="1">
    <source>
        <dbReference type="SAM" id="Phobius"/>
    </source>
</evidence>
<evidence type="ECO:0000313" key="3">
    <source>
        <dbReference type="Proteomes" id="UP000683559"/>
    </source>
</evidence>
<proteinExistence type="predicted"/>
<dbReference type="PANTHER" id="PTHR30438:SF2">
    <property type="entry name" value="MEMBRANE PROTEIN"/>
    <property type="match status" value="1"/>
</dbReference>
<accession>A0ABX8LN96</accession>
<keyword evidence="1" id="KW-0472">Membrane</keyword>
<gene>
    <name evidence="2" type="ORF">KP001_04425</name>
</gene>
<keyword evidence="1" id="KW-0812">Transmembrane</keyword>
<protein>
    <submittedName>
        <fullName evidence="2">HlyD family efflux transporter periplasmic adaptor subunit</fullName>
    </submittedName>
</protein>
<dbReference type="Proteomes" id="UP000683559">
    <property type="component" value="Chromosome"/>
</dbReference>
<evidence type="ECO:0000313" key="2">
    <source>
        <dbReference type="EMBL" id="QXE91794.1"/>
    </source>
</evidence>
<keyword evidence="1" id="KW-1133">Transmembrane helix</keyword>
<dbReference type="RefSeq" id="WP_217288368.1">
    <property type="nucleotide sequence ID" value="NZ_CP077683.1"/>
</dbReference>
<name>A0ABX8LN96_9BACT</name>
<sequence>MRGVGNRRILIAAAVVLMLLGLILWQQFGRRNVDDGIVSGNGRIEAVEIDVGPKSPGRVREILVREGDFVRSGETVALMDSEVLEAQHREAQAQLVKARNAVLTSKSEMTQRASEKAAAQAVVAQREAELALAGKRVTRSTTLAREGATSQQEADDDLARLASARASTAAARAQEAAAEAAVATARQKVLGEVSNVAAVGATVQRIEADMRDARLKSPRDGRVQYRVAQPGEVVAAGGRVLSLVDLSDVYMTFFLPTAAAGRVPLGTEVRIVLDAAPRYVIPARVSFVSDVAQFTPKTVETASEREKLMFRVRAQLPVELLKKHITQVKTGLPGMAYVRLDGNRPWPAHLEKVVR</sequence>
<dbReference type="PANTHER" id="PTHR30438">
    <property type="entry name" value="36 KDA ANTIGEN-RELATED"/>
    <property type="match status" value="1"/>
</dbReference>
<organism evidence="2 3">
    <name type="scientific">Geomonas subterranea</name>
    <dbReference type="NCBI Taxonomy" id="2847989"/>
    <lineage>
        <taxon>Bacteria</taxon>
        <taxon>Pseudomonadati</taxon>
        <taxon>Thermodesulfobacteriota</taxon>
        <taxon>Desulfuromonadia</taxon>
        <taxon>Geobacterales</taxon>
        <taxon>Geobacteraceae</taxon>
        <taxon>Geomonas</taxon>
    </lineage>
</organism>
<keyword evidence="3" id="KW-1185">Reference proteome</keyword>
<reference evidence="2 3" key="1">
    <citation type="submission" date="2021-06" db="EMBL/GenBank/DDBJ databases">
        <title>Gemonas diversity in paddy soil.</title>
        <authorList>
            <person name="Liu G."/>
        </authorList>
    </citation>
    <scope>NUCLEOTIDE SEQUENCE [LARGE SCALE GENOMIC DNA]</scope>
    <source>
        <strain evidence="2 3">RG2</strain>
    </source>
</reference>